<evidence type="ECO:0000256" key="7">
    <source>
        <dbReference type="ARBA" id="ARBA00023180"/>
    </source>
</evidence>
<feature type="compositionally biased region" description="Polar residues" evidence="9">
    <location>
        <begin position="197"/>
        <end position="213"/>
    </location>
</feature>
<evidence type="ECO:0000256" key="8">
    <source>
        <dbReference type="ARBA" id="ARBA00023288"/>
    </source>
</evidence>
<dbReference type="SUPFAM" id="SSF47699">
    <property type="entry name" value="Bifunctional inhibitor/lipid-transfer protein/seed storage 2S albumin"/>
    <property type="match status" value="1"/>
</dbReference>
<feature type="compositionally biased region" description="Pro residues" evidence="9">
    <location>
        <begin position="120"/>
        <end position="144"/>
    </location>
</feature>
<comment type="subcellular location">
    <subcellularLocation>
        <location evidence="1">Cell membrane</location>
        <topology evidence="1">Lipid-anchor</topology>
        <topology evidence="1">GPI-anchor</topology>
    </subcellularLocation>
</comment>
<dbReference type="GO" id="GO:0098552">
    <property type="term" value="C:side of membrane"/>
    <property type="evidence" value="ECO:0007669"/>
    <property type="project" value="UniProtKB-KW"/>
</dbReference>
<dbReference type="InterPro" id="IPR036312">
    <property type="entry name" value="Bifun_inhib/LTP/seed_sf"/>
</dbReference>
<dbReference type="Proteomes" id="UP001291623">
    <property type="component" value="Unassembled WGS sequence"/>
</dbReference>
<accession>A0AAE1UV31</accession>
<keyword evidence="14" id="KW-1185">Reference proteome</keyword>
<evidence type="ECO:0000256" key="2">
    <source>
        <dbReference type="ARBA" id="ARBA00009748"/>
    </source>
</evidence>
<evidence type="ECO:0000313" key="13">
    <source>
        <dbReference type="EMBL" id="KAK4340676.1"/>
    </source>
</evidence>
<sequence length="236" mass="23392">MAFSFHYVLFLSCIIVLATLPSNAQFVTSPCTATMLTSFTPCLNFLGNNGTAAPSASCCNALRTMMGNGTDCLCVIATSGIPFQIPINPNTTMSLPRACNMARVPLQCKASSPPAAAPASSPPAAAPASSPPAAAPASSPPAAAPGPAGTGASGASPTSAPNPSPSPKGTSSFQPMSPALAPQADAIPTLTPPSPPATNSGRRQNPVTPSASPSVSYGFSPLALLAAFGAIAFMLY</sequence>
<evidence type="ECO:0000256" key="1">
    <source>
        <dbReference type="ARBA" id="ARBA00004609"/>
    </source>
</evidence>
<evidence type="ECO:0000256" key="6">
    <source>
        <dbReference type="ARBA" id="ARBA00023157"/>
    </source>
</evidence>
<keyword evidence="5 11" id="KW-0732">Signal</keyword>
<feature type="region of interest" description="Disordered" evidence="9">
    <location>
        <begin position="110"/>
        <end position="213"/>
    </location>
</feature>
<keyword evidence="10" id="KW-0812">Transmembrane</keyword>
<feature type="transmembrane region" description="Helical" evidence="10">
    <location>
        <begin position="215"/>
        <end position="235"/>
    </location>
</feature>
<keyword evidence="8" id="KW-0449">Lipoprotein</keyword>
<keyword evidence="4" id="KW-0336">GPI-anchor</keyword>
<gene>
    <name evidence="13" type="ORF">RND71_039177</name>
</gene>
<dbReference type="AlphaFoldDB" id="A0AAE1UV31"/>
<dbReference type="SMART" id="SM00499">
    <property type="entry name" value="AAI"/>
    <property type="match status" value="1"/>
</dbReference>
<name>A0AAE1UV31_9SOLA</name>
<evidence type="ECO:0000256" key="11">
    <source>
        <dbReference type="SAM" id="SignalP"/>
    </source>
</evidence>
<feature type="compositionally biased region" description="Low complexity" evidence="9">
    <location>
        <begin position="110"/>
        <end position="119"/>
    </location>
</feature>
<keyword evidence="10" id="KW-1133">Transmembrane helix</keyword>
<evidence type="ECO:0000259" key="12">
    <source>
        <dbReference type="SMART" id="SM00499"/>
    </source>
</evidence>
<dbReference type="EMBL" id="JAVYJV010000022">
    <property type="protein sequence ID" value="KAK4340676.1"/>
    <property type="molecule type" value="Genomic_DNA"/>
</dbReference>
<keyword evidence="6" id="KW-1015">Disulfide bond</keyword>
<comment type="similarity">
    <text evidence="2">Belongs to the plant LTP family.</text>
</comment>
<dbReference type="Pfam" id="PF14368">
    <property type="entry name" value="LTP_2"/>
    <property type="match status" value="1"/>
</dbReference>
<evidence type="ECO:0000256" key="10">
    <source>
        <dbReference type="SAM" id="Phobius"/>
    </source>
</evidence>
<feature type="domain" description="Bifunctional inhibitor/plant lipid transfer protein/seed storage helical" evidence="12">
    <location>
        <begin position="31"/>
        <end position="108"/>
    </location>
</feature>
<organism evidence="13 14">
    <name type="scientific">Anisodus tanguticus</name>
    <dbReference type="NCBI Taxonomy" id="243964"/>
    <lineage>
        <taxon>Eukaryota</taxon>
        <taxon>Viridiplantae</taxon>
        <taxon>Streptophyta</taxon>
        <taxon>Embryophyta</taxon>
        <taxon>Tracheophyta</taxon>
        <taxon>Spermatophyta</taxon>
        <taxon>Magnoliopsida</taxon>
        <taxon>eudicotyledons</taxon>
        <taxon>Gunneridae</taxon>
        <taxon>Pentapetalae</taxon>
        <taxon>asterids</taxon>
        <taxon>lamiids</taxon>
        <taxon>Solanales</taxon>
        <taxon>Solanaceae</taxon>
        <taxon>Solanoideae</taxon>
        <taxon>Hyoscyameae</taxon>
        <taxon>Anisodus</taxon>
    </lineage>
</organism>
<reference evidence="13" key="1">
    <citation type="submission" date="2023-12" db="EMBL/GenBank/DDBJ databases">
        <title>Genome assembly of Anisodus tanguticus.</title>
        <authorList>
            <person name="Wang Y.-J."/>
        </authorList>
    </citation>
    <scope>NUCLEOTIDE SEQUENCE</scope>
    <source>
        <strain evidence="13">KB-2021</strain>
        <tissue evidence="13">Leaf</tissue>
    </source>
</reference>
<evidence type="ECO:0000256" key="9">
    <source>
        <dbReference type="SAM" id="MobiDB-lite"/>
    </source>
</evidence>
<dbReference type="InterPro" id="IPR016140">
    <property type="entry name" value="Bifunc_inhib/LTP/seed_store"/>
</dbReference>
<proteinExistence type="inferred from homology"/>
<comment type="caution">
    <text evidence="13">The sequence shown here is derived from an EMBL/GenBank/DDBJ whole genome shotgun (WGS) entry which is preliminary data.</text>
</comment>
<evidence type="ECO:0000256" key="4">
    <source>
        <dbReference type="ARBA" id="ARBA00022622"/>
    </source>
</evidence>
<evidence type="ECO:0000256" key="3">
    <source>
        <dbReference type="ARBA" id="ARBA00022475"/>
    </source>
</evidence>
<dbReference type="CDD" id="cd00010">
    <property type="entry name" value="AAI_LTSS"/>
    <property type="match status" value="1"/>
</dbReference>
<feature type="signal peptide" evidence="11">
    <location>
        <begin position="1"/>
        <end position="24"/>
    </location>
</feature>
<evidence type="ECO:0000313" key="14">
    <source>
        <dbReference type="Proteomes" id="UP001291623"/>
    </source>
</evidence>
<dbReference type="Gene3D" id="1.10.110.10">
    <property type="entry name" value="Plant lipid-transfer and hydrophobic proteins"/>
    <property type="match status" value="1"/>
</dbReference>
<keyword evidence="3" id="KW-1003">Cell membrane</keyword>
<feature type="chain" id="PRO_5041929399" description="Bifunctional inhibitor/plant lipid transfer protein/seed storage helical domain-containing protein" evidence="11">
    <location>
        <begin position="25"/>
        <end position="236"/>
    </location>
</feature>
<dbReference type="InterPro" id="IPR043325">
    <property type="entry name" value="LTSS"/>
</dbReference>
<dbReference type="GO" id="GO:0005886">
    <property type="term" value="C:plasma membrane"/>
    <property type="evidence" value="ECO:0007669"/>
    <property type="project" value="UniProtKB-SubCell"/>
</dbReference>
<keyword evidence="7" id="KW-0325">Glycoprotein</keyword>
<dbReference type="PANTHER" id="PTHR33044">
    <property type="entry name" value="BIFUNCTIONAL INHIBITOR/LIPID-TRANSFER PROTEIN/SEED STORAGE 2S ALBUMIN SUPERFAMILY PROTEIN-RELATED"/>
    <property type="match status" value="1"/>
</dbReference>
<protein>
    <recommendedName>
        <fullName evidence="12">Bifunctional inhibitor/plant lipid transfer protein/seed storage helical domain-containing protein</fullName>
    </recommendedName>
</protein>
<evidence type="ECO:0000256" key="5">
    <source>
        <dbReference type="ARBA" id="ARBA00022729"/>
    </source>
</evidence>
<keyword evidence="10" id="KW-0472">Membrane</keyword>